<keyword evidence="1" id="KW-0732">Signal</keyword>
<gene>
    <name evidence="3" type="ORF">C7M84_003460</name>
</gene>
<accession>A0A423TN51</accession>
<reference evidence="3 4" key="1">
    <citation type="submission" date="2018-04" db="EMBL/GenBank/DDBJ databases">
        <authorList>
            <person name="Zhang X."/>
            <person name="Yuan J."/>
            <person name="Li F."/>
            <person name="Xiang J."/>
        </authorList>
    </citation>
    <scope>NUCLEOTIDE SEQUENCE [LARGE SCALE GENOMIC DNA]</scope>
    <source>
        <tissue evidence="3">Muscle</tissue>
    </source>
</reference>
<dbReference type="Pfam" id="PF00059">
    <property type="entry name" value="Lectin_C"/>
    <property type="match status" value="1"/>
</dbReference>
<dbReference type="InterPro" id="IPR001304">
    <property type="entry name" value="C-type_lectin-like"/>
</dbReference>
<keyword evidence="4" id="KW-1185">Reference proteome</keyword>
<evidence type="ECO:0000256" key="1">
    <source>
        <dbReference type="SAM" id="SignalP"/>
    </source>
</evidence>
<dbReference type="AlphaFoldDB" id="A0A423TN51"/>
<dbReference type="InterPro" id="IPR016186">
    <property type="entry name" value="C-type_lectin-like/link_sf"/>
</dbReference>
<dbReference type="PROSITE" id="PS50041">
    <property type="entry name" value="C_TYPE_LECTIN_2"/>
    <property type="match status" value="1"/>
</dbReference>
<feature type="signal peptide" evidence="1">
    <location>
        <begin position="1"/>
        <end position="23"/>
    </location>
</feature>
<dbReference type="InterPro" id="IPR016187">
    <property type="entry name" value="CTDL_fold"/>
</dbReference>
<evidence type="ECO:0000313" key="3">
    <source>
        <dbReference type="EMBL" id="ROT77862.1"/>
    </source>
</evidence>
<feature type="chain" id="PRO_5019369246" description="C-type lectin domain-containing protein" evidence="1">
    <location>
        <begin position="24"/>
        <end position="179"/>
    </location>
</feature>
<organism evidence="3 4">
    <name type="scientific">Penaeus vannamei</name>
    <name type="common">Whiteleg shrimp</name>
    <name type="synonym">Litopenaeus vannamei</name>
    <dbReference type="NCBI Taxonomy" id="6689"/>
    <lineage>
        <taxon>Eukaryota</taxon>
        <taxon>Metazoa</taxon>
        <taxon>Ecdysozoa</taxon>
        <taxon>Arthropoda</taxon>
        <taxon>Crustacea</taxon>
        <taxon>Multicrustacea</taxon>
        <taxon>Malacostraca</taxon>
        <taxon>Eumalacostraca</taxon>
        <taxon>Eucarida</taxon>
        <taxon>Decapoda</taxon>
        <taxon>Dendrobranchiata</taxon>
        <taxon>Penaeoidea</taxon>
        <taxon>Penaeidae</taxon>
        <taxon>Penaeus</taxon>
    </lineage>
</organism>
<comment type="caution">
    <text evidence="3">The sequence shown here is derived from an EMBL/GenBank/DDBJ whole genome shotgun (WGS) entry which is preliminary data.</text>
</comment>
<dbReference type="EMBL" id="QCYY01001464">
    <property type="protein sequence ID" value="ROT77862.1"/>
    <property type="molecule type" value="Genomic_DNA"/>
</dbReference>
<reference evidence="3 4" key="2">
    <citation type="submission" date="2019-01" db="EMBL/GenBank/DDBJ databases">
        <title>The decoding of complex shrimp genome reveals the adaptation for benthos swimmer, frequently molting mechanism and breeding impact on genome.</title>
        <authorList>
            <person name="Sun Y."/>
            <person name="Gao Y."/>
            <person name="Yu Y."/>
        </authorList>
    </citation>
    <scope>NUCLEOTIDE SEQUENCE [LARGE SCALE GENOMIC DNA]</scope>
    <source>
        <tissue evidence="3">Muscle</tissue>
    </source>
</reference>
<dbReference type="CDD" id="cd00037">
    <property type="entry name" value="CLECT"/>
    <property type="match status" value="1"/>
</dbReference>
<protein>
    <recommendedName>
        <fullName evidence="2">C-type lectin domain-containing protein</fullName>
    </recommendedName>
</protein>
<evidence type="ECO:0000259" key="2">
    <source>
        <dbReference type="PROSITE" id="PS50041"/>
    </source>
</evidence>
<evidence type="ECO:0000313" key="4">
    <source>
        <dbReference type="Proteomes" id="UP000283509"/>
    </source>
</evidence>
<dbReference type="SMART" id="SM00034">
    <property type="entry name" value="CLECT"/>
    <property type="match status" value="1"/>
</dbReference>
<dbReference type="PANTHER" id="PTHR45710">
    <property type="entry name" value="C-TYPE LECTIN DOMAIN-CONTAINING PROTEIN 180"/>
    <property type="match status" value="1"/>
</dbReference>
<dbReference type="InterPro" id="IPR050828">
    <property type="entry name" value="C-type_lectin/matrix_domain"/>
</dbReference>
<feature type="domain" description="C-type lectin" evidence="2">
    <location>
        <begin position="40"/>
        <end position="159"/>
    </location>
</feature>
<sequence>MNGSSGYLLILVLFVASAGKCQSQDAYQPQYHCPPNFIRLGNSCYYFSTDMNSWHSAHFACRALNSQLAALETLWEDQTLRNYMNKPQFAPLNRWVGGIYNWSRRQWTWGSSASDMSYSGFLTPQFPRSSRWHCLFLSPVINYRWNHDLCTQFMHYLCEAPLIRIPDPNEIVVAVNTNL</sequence>
<dbReference type="Proteomes" id="UP000283509">
    <property type="component" value="Unassembled WGS sequence"/>
</dbReference>
<dbReference type="Gene3D" id="3.10.100.10">
    <property type="entry name" value="Mannose-Binding Protein A, subunit A"/>
    <property type="match status" value="1"/>
</dbReference>
<name>A0A423TN51_PENVA</name>
<proteinExistence type="predicted"/>
<dbReference type="SUPFAM" id="SSF56436">
    <property type="entry name" value="C-type lectin-like"/>
    <property type="match status" value="1"/>
</dbReference>
<dbReference type="OrthoDB" id="6133475at2759"/>
<dbReference type="PANTHER" id="PTHR45710:SF26">
    <property type="entry name" value="RH26557P"/>
    <property type="match status" value="1"/>
</dbReference>